<reference evidence="1" key="1">
    <citation type="journal article" date="2020" name="Stud. Mycol.">
        <title>101 Dothideomycetes genomes: a test case for predicting lifestyles and emergence of pathogens.</title>
        <authorList>
            <person name="Haridas S."/>
            <person name="Albert R."/>
            <person name="Binder M."/>
            <person name="Bloem J."/>
            <person name="Labutti K."/>
            <person name="Salamov A."/>
            <person name="Andreopoulos B."/>
            <person name="Baker S."/>
            <person name="Barry K."/>
            <person name="Bills G."/>
            <person name="Bluhm B."/>
            <person name="Cannon C."/>
            <person name="Castanera R."/>
            <person name="Culley D."/>
            <person name="Daum C."/>
            <person name="Ezra D."/>
            <person name="Gonzalez J."/>
            <person name="Henrissat B."/>
            <person name="Kuo A."/>
            <person name="Liang C."/>
            <person name="Lipzen A."/>
            <person name="Lutzoni F."/>
            <person name="Magnuson J."/>
            <person name="Mondo S."/>
            <person name="Nolan M."/>
            <person name="Ohm R."/>
            <person name="Pangilinan J."/>
            <person name="Park H.-J."/>
            <person name="Ramirez L."/>
            <person name="Alfaro M."/>
            <person name="Sun H."/>
            <person name="Tritt A."/>
            <person name="Yoshinaga Y."/>
            <person name="Zwiers L.-H."/>
            <person name="Turgeon B."/>
            <person name="Goodwin S."/>
            <person name="Spatafora J."/>
            <person name="Crous P."/>
            <person name="Grigoriev I."/>
        </authorList>
    </citation>
    <scope>NUCLEOTIDE SEQUENCE</scope>
    <source>
        <strain evidence="1">CBS 113818</strain>
    </source>
</reference>
<dbReference type="Proteomes" id="UP000799424">
    <property type="component" value="Unassembled WGS sequence"/>
</dbReference>
<accession>A0A6A6ZK16</accession>
<dbReference type="EMBL" id="MU006237">
    <property type="protein sequence ID" value="KAF2821442.1"/>
    <property type="molecule type" value="Genomic_DNA"/>
</dbReference>
<sequence length="230" mass="26381">MSLVSALSHLPRELRVQIYFHLTTNQTLTWVGRPSFDIFSSPLASPALITLHNSPIPTEQLDLGCTHDEYEQYHRSTRLSATIRAGTYDNPYAQPYDQADISTPTWRALKSRQMPAAVKNYFHPVDRITFFIDCGWETRTSRSYRQPGERHWRALQHFERCTTGDVARFRSFRVAMYWSTWRFTDTETSTTCPEFLSPGAFLDAQPASFAGLPIVHRGEAYWLYTSASGG</sequence>
<evidence type="ECO:0000313" key="2">
    <source>
        <dbReference type="Proteomes" id="UP000799424"/>
    </source>
</evidence>
<organism evidence="1 2">
    <name type="scientific">Ophiobolus disseminans</name>
    <dbReference type="NCBI Taxonomy" id="1469910"/>
    <lineage>
        <taxon>Eukaryota</taxon>
        <taxon>Fungi</taxon>
        <taxon>Dikarya</taxon>
        <taxon>Ascomycota</taxon>
        <taxon>Pezizomycotina</taxon>
        <taxon>Dothideomycetes</taxon>
        <taxon>Pleosporomycetidae</taxon>
        <taxon>Pleosporales</taxon>
        <taxon>Pleosporineae</taxon>
        <taxon>Phaeosphaeriaceae</taxon>
        <taxon>Ophiobolus</taxon>
    </lineage>
</organism>
<protein>
    <submittedName>
        <fullName evidence="1">Uncharacterized protein</fullName>
    </submittedName>
</protein>
<proteinExistence type="predicted"/>
<evidence type="ECO:0000313" key="1">
    <source>
        <dbReference type="EMBL" id="KAF2821442.1"/>
    </source>
</evidence>
<dbReference type="AlphaFoldDB" id="A0A6A6ZK16"/>
<gene>
    <name evidence="1" type="ORF">CC86DRAFT_373781</name>
</gene>
<name>A0A6A6ZK16_9PLEO</name>
<keyword evidence="2" id="KW-1185">Reference proteome</keyword>